<proteinExistence type="predicted"/>
<reference evidence="2 3" key="1">
    <citation type="submission" date="2023-08" db="EMBL/GenBank/DDBJ databases">
        <title>Annotated Genome Sequence of Vanrija albida AlHP1.</title>
        <authorList>
            <person name="Herzog R."/>
        </authorList>
    </citation>
    <scope>NUCLEOTIDE SEQUENCE [LARGE SCALE GENOMIC DNA]</scope>
    <source>
        <strain evidence="2 3">AlHP1</strain>
    </source>
</reference>
<gene>
    <name evidence="2" type="primary">EFM4_1</name>
    <name evidence="2" type="ORF">Q8F55_003917</name>
</gene>
<organism evidence="2 3">
    <name type="scientific">Vanrija albida</name>
    <dbReference type="NCBI Taxonomy" id="181172"/>
    <lineage>
        <taxon>Eukaryota</taxon>
        <taxon>Fungi</taxon>
        <taxon>Dikarya</taxon>
        <taxon>Basidiomycota</taxon>
        <taxon>Agaricomycotina</taxon>
        <taxon>Tremellomycetes</taxon>
        <taxon>Trichosporonales</taxon>
        <taxon>Trichosporonaceae</taxon>
        <taxon>Vanrija</taxon>
    </lineage>
</organism>
<evidence type="ECO:0000313" key="2">
    <source>
        <dbReference type="EMBL" id="KAL1409918.1"/>
    </source>
</evidence>
<accession>A0ABR3Q5G9</accession>
<dbReference type="Proteomes" id="UP001565368">
    <property type="component" value="Unassembled WGS sequence"/>
</dbReference>
<comment type="caution">
    <text evidence="2">The sequence shown here is derived from an EMBL/GenBank/DDBJ whole genome shotgun (WGS) entry which is preliminary data.</text>
</comment>
<dbReference type="InterPro" id="IPR024884">
    <property type="entry name" value="NAPE-PLD"/>
</dbReference>
<evidence type="ECO:0000259" key="1">
    <source>
        <dbReference type="Pfam" id="PF12706"/>
    </source>
</evidence>
<feature type="domain" description="Metallo-beta-lactamase" evidence="1">
    <location>
        <begin position="127"/>
        <end position="358"/>
    </location>
</feature>
<dbReference type="Pfam" id="PF12706">
    <property type="entry name" value="Lactamase_B_2"/>
    <property type="match status" value="1"/>
</dbReference>
<dbReference type="InterPro" id="IPR036866">
    <property type="entry name" value="RibonucZ/Hydroxyglut_hydro"/>
</dbReference>
<name>A0ABR3Q5G9_9TREE</name>
<dbReference type="PANTHER" id="PTHR15032:SF4">
    <property type="entry name" value="N-ACYL-PHOSPHATIDYLETHANOLAMINE-HYDROLYZING PHOSPHOLIPASE D"/>
    <property type="match status" value="1"/>
</dbReference>
<dbReference type="GO" id="GO:0070290">
    <property type="term" value="F:N-acylphosphatidylethanolamine-specific phospholipase D activity"/>
    <property type="evidence" value="ECO:0007669"/>
    <property type="project" value="UniProtKB-EC"/>
</dbReference>
<dbReference type="SUPFAM" id="SSF56281">
    <property type="entry name" value="Metallo-hydrolase/oxidoreductase"/>
    <property type="match status" value="1"/>
</dbReference>
<keyword evidence="2" id="KW-0378">Hydrolase</keyword>
<dbReference type="PANTHER" id="PTHR15032">
    <property type="entry name" value="N-ACYL-PHOSPHATIDYLETHANOLAMINE-HYDROLYZING PHOSPHOLIPASE D"/>
    <property type="match status" value="1"/>
</dbReference>
<dbReference type="RefSeq" id="XP_069209862.1">
    <property type="nucleotide sequence ID" value="XM_069352444.1"/>
</dbReference>
<dbReference type="InterPro" id="IPR001279">
    <property type="entry name" value="Metallo-B-lactamas"/>
</dbReference>
<dbReference type="GeneID" id="95984960"/>
<dbReference type="EC" id="3.1.4.54" evidence="2"/>
<keyword evidence="3" id="KW-1185">Reference proteome</keyword>
<dbReference type="EMBL" id="JBBXJM010000003">
    <property type="protein sequence ID" value="KAL1409918.1"/>
    <property type="molecule type" value="Genomic_DNA"/>
</dbReference>
<evidence type="ECO:0000313" key="3">
    <source>
        <dbReference type="Proteomes" id="UP001565368"/>
    </source>
</evidence>
<dbReference type="PIRSF" id="PIRSF038896">
    <property type="entry name" value="NAPE-PLD"/>
    <property type="match status" value="1"/>
</dbReference>
<dbReference type="Gene3D" id="3.60.15.10">
    <property type="entry name" value="Ribonuclease Z/Hydroxyacylglutathione hydrolase-like"/>
    <property type="match status" value="1"/>
</dbReference>
<sequence length="402" mass="43423">MRARLFTRLRFAPPAAAMAHLTISRPDGTRERKDHWANDEGTAFVNPWPSANMKAMAGGAVAKFIWQGLWISKKDDLADPSRFVSTTTPDFSPAPQGSVKATWLGHACVLVSFPPPADAAPGERGVNVLFDPVFSVRCGPTQLFGAPKRYTPVPCGDVDGLPEIDVVVISHNHYDHEDIPTLHALYKKQAAHPPALLVPLNTLRTLGGVAAPADSVLELDWWEDATISVEGRGSVRLTCTPAQHTTARTPFDSAHSLWASWAAQAVDKAGENAGGAVWFGGDTGYCCVESETHEIDPSRPVCPEFERIGRELGPFSLALIPIGAYAPRWFLSTVHNSPLDAARMFKDIQAKKAIAIHWGTWDLSHEPLSEPPRLLAAAREVVGLTPEQFDTCALGGSVVVPA</sequence>
<protein>
    <submittedName>
        <fullName evidence="2">Protein-lysine N-methyltransferase efm4</fullName>
        <ecNumber evidence="2">3.1.4.54</ecNumber>
    </submittedName>
</protein>